<dbReference type="EMBL" id="CP000473">
    <property type="protein sequence ID" value="ABJ86299.1"/>
    <property type="molecule type" value="Genomic_DNA"/>
</dbReference>
<dbReference type="AlphaFoldDB" id="Q01VL6"/>
<evidence type="ECO:0000313" key="1">
    <source>
        <dbReference type="EMBL" id="ABJ86299.1"/>
    </source>
</evidence>
<accession>Q01VL6</accession>
<protein>
    <submittedName>
        <fullName evidence="1">Uncharacterized protein</fullName>
    </submittedName>
</protein>
<dbReference type="HOGENOM" id="CLU_2425354_0_0_0"/>
<gene>
    <name evidence="1" type="ordered locus">Acid_5350</name>
</gene>
<proteinExistence type="predicted"/>
<dbReference type="InParanoid" id="Q01VL6"/>
<dbReference type="STRING" id="234267.Acid_5350"/>
<reference evidence="1" key="1">
    <citation type="submission" date="2006-10" db="EMBL/GenBank/DDBJ databases">
        <title>Complete sequence of Solibacter usitatus Ellin6076.</title>
        <authorList>
            <consortium name="US DOE Joint Genome Institute"/>
            <person name="Copeland A."/>
            <person name="Lucas S."/>
            <person name="Lapidus A."/>
            <person name="Barry K."/>
            <person name="Detter J.C."/>
            <person name="Glavina del Rio T."/>
            <person name="Hammon N."/>
            <person name="Israni S."/>
            <person name="Dalin E."/>
            <person name="Tice H."/>
            <person name="Pitluck S."/>
            <person name="Thompson L.S."/>
            <person name="Brettin T."/>
            <person name="Bruce D."/>
            <person name="Han C."/>
            <person name="Tapia R."/>
            <person name="Gilna P."/>
            <person name="Schmutz J."/>
            <person name="Larimer F."/>
            <person name="Land M."/>
            <person name="Hauser L."/>
            <person name="Kyrpides N."/>
            <person name="Mikhailova N."/>
            <person name="Janssen P.H."/>
            <person name="Kuske C.R."/>
            <person name="Richardson P."/>
        </authorList>
    </citation>
    <scope>NUCLEOTIDE SEQUENCE</scope>
    <source>
        <strain evidence="1">Ellin6076</strain>
    </source>
</reference>
<name>Q01VL6_SOLUE</name>
<organism evidence="1">
    <name type="scientific">Solibacter usitatus (strain Ellin6076)</name>
    <dbReference type="NCBI Taxonomy" id="234267"/>
    <lineage>
        <taxon>Bacteria</taxon>
        <taxon>Pseudomonadati</taxon>
        <taxon>Acidobacteriota</taxon>
        <taxon>Terriglobia</taxon>
        <taxon>Bryobacterales</taxon>
        <taxon>Solibacteraceae</taxon>
        <taxon>Candidatus Solibacter</taxon>
    </lineage>
</organism>
<sequence>MRLLGLLLFRPASTLRSGDSRPPFGTHAVLAGSGFFRGFDRAGARWFSQLTPQLRHFHFDLLKLLLVTDERSFQCCPVQTKSHRYLDYRYF</sequence>
<dbReference type="KEGG" id="sus:Acid_5350"/>